<gene>
    <name evidence="4" type="ORF">Syun_023829</name>
</gene>
<dbReference type="GO" id="GO:0003714">
    <property type="term" value="F:transcription corepressor activity"/>
    <property type="evidence" value="ECO:0007669"/>
    <property type="project" value="InterPro"/>
</dbReference>
<sequence>MKRRRSVTSDSSDENDCHRFGVNRKRSVRPATREEEAKFLLECAKRELNDEKYDKLKKLMIGFLFRSVSTADVISQSLDLVKGDKYLHMGFDYFFHKLRKIDPSLENQQKMDPIMMLMVKDEAEELTEKIEKQLKGDLSTRKRFLNALNLGPLGAETLRKIGVIFRKNEDILKHLDAFSQNPTTYLEQHEGSREAVHNYVKSFHPSSQSRREAEKLIGDSRVLKKVGRSKGTPSSTSSAESSSVEGSDDEESNAISELDPSTYPRISHGYCLLPKDQVPKIEKPEDKYLNLHCISVASLDGRHCFKSMHLNKYAKELFLYEDKRFEMDITISSVESAIERAKKRLAWFEHKAMETREPDPLSARDLRLVGSMRDDRVEELTEILRKNEAGMLPVILQKLNQKKVKWEEKRSEFNKEWTKVVAENYYKALDHSHCCPSYVKNK</sequence>
<dbReference type="GO" id="GO:0000122">
    <property type="term" value="P:negative regulation of transcription by RNA polymerase II"/>
    <property type="evidence" value="ECO:0007669"/>
    <property type="project" value="TreeGrafter"/>
</dbReference>
<keyword evidence="1" id="KW-0678">Repressor</keyword>
<dbReference type="PANTHER" id="PTHR12346">
    <property type="entry name" value="SIN3B-RELATED"/>
    <property type="match status" value="1"/>
</dbReference>
<dbReference type="AlphaFoldDB" id="A0AAP0HZZ1"/>
<protein>
    <recommendedName>
        <fullName evidence="3">Histone deacetylase interacting domain-containing protein</fullName>
    </recommendedName>
</protein>
<comment type="caution">
    <text evidence="4">The sequence shown here is derived from an EMBL/GenBank/DDBJ whole genome shotgun (WGS) entry which is preliminary data.</text>
</comment>
<feature type="domain" description="Histone deacetylase interacting" evidence="3">
    <location>
        <begin position="262"/>
        <end position="358"/>
    </location>
</feature>
<feature type="compositionally biased region" description="Low complexity" evidence="2">
    <location>
        <begin position="234"/>
        <end position="245"/>
    </location>
</feature>
<dbReference type="PANTHER" id="PTHR12346:SF0">
    <property type="entry name" value="SIN3A, ISOFORM G"/>
    <property type="match status" value="1"/>
</dbReference>
<feature type="region of interest" description="Disordered" evidence="2">
    <location>
        <begin position="202"/>
        <end position="261"/>
    </location>
</feature>
<dbReference type="SMART" id="SM00761">
    <property type="entry name" value="HDAC_interact"/>
    <property type="match status" value="1"/>
</dbReference>
<dbReference type="GO" id="GO:0000785">
    <property type="term" value="C:chromatin"/>
    <property type="evidence" value="ECO:0007669"/>
    <property type="project" value="TreeGrafter"/>
</dbReference>
<feature type="compositionally biased region" description="Basic and acidic residues" evidence="2">
    <location>
        <begin position="209"/>
        <end position="222"/>
    </location>
</feature>
<dbReference type="Proteomes" id="UP001420932">
    <property type="component" value="Unassembled WGS sequence"/>
</dbReference>
<evidence type="ECO:0000259" key="3">
    <source>
        <dbReference type="SMART" id="SM00761"/>
    </source>
</evidence>
<dbReference type="EMBL" id="JBBNAF010000010">
    <property type="protein sequence ID" value="KAK9107818.1"/>
    <property type="molecule type" value="Genomic_DNA"/>
</dbReference>
<proteinExistence type="predicted"/>
<reference evidence="4 5" key="1">
    <citation type="submission" date="2024-01" db="EMBL/GenBank/DDBJ databases">
        <title>Genome assemblies of Stephania.</title>
        <authorList>
            <person name="Yang L."/>
        </authorList>
    </citation>
    <scope>NUCLEOTIDE SEQUENCE [LARGE SCALE GENOMIC DNA]</scope>
    <source>
        <strain evidence="4">YNDBR</strain>
        <tissue evidence="4">Leaf</tissue>
    </source>
</reference>
<dbReference type="InterPro" id="IPR013194">
    <property type="entry name" value="HDAC_interact_dom"/>
</dbReference>
<keyword evidence="5" id="KW-1185">Reference proteome</keyword>
<organism evidence="4 5">
    <name type="scientific">Stephania yunnanensis</name>
    <dbReference type="NCBI Taxonomy" id="152371"/>
    <lineage>
        <taxon>Eukaryota</taxon>
        <taxon>Viridiplantae</taxon>
        <taxon>Streptophyta</taxon>
        <taxon>Embryophyta</taxon>
        <taxon>Tracheophyta</taxon>
        <taxon>Spermatophyta</taxon>
        <taxon>Magnoliopsida</taxon>
        <taxon>Ranunculales</taxon>
        <taxon>Menispermaceae</taxon>
        <taxon>Menispermoideae</taxon>
        <taxon>Cissampelideae</taxon>
        <taxon>Stephania</taxon>
    </lineage>
</organism>
<dbReference type="Pfam" id="PF08295">
    <property type="entry name" value="Sin3_corepress"/>
    <property type="match status" value="1"/>
</dbReference>
<feature type="region of interest" description="Disordered" evidence="2">
    <location>
        <begin position="1"/>
        <end position="24"/>
    </location>
</feature>
<evidence type="ECO:0000313" key="5">
    <source>
        <dbReference type="Proteomes" id="UP001420932"/>
    </source>
</evidence>
<evidence type="ECO:0000256" key="2">
    <source>
        <dbReference type="SAM" id="MobiDB-lite"/>
    </source>
</evidence>
<evidence type="ECO:0000313" key="4">
    <source>
        <dbReference type="EMBL" id="KAK9107818.1"/>
    </source>
</evidence>
<accession>A0AAP0HZZ1</accession>
<dbReference type="InterPro" id="IPR039774">
    <property type="entry name" value="Sin3-like"/>
</dbReference>
<dbReference type="GO" id="GO:0000118">
    <property type="term" value="C:histone deacetylase complex"/>
    <property type="evidence" value="ECO:0007669"/>
    <property type="project" value="TreeGrafter"/>
</dbReference>
<evidence type="ECO:0000256" key="1">
    <source>
        <dbReference type="ARBA" id="ARBA00022491"/>
    </source>
</evidence>
<name>A0AAP0HZZ1_9MAGN</name>